<evidence type="ECO:0000256" key="1">
    <source>
        <dbReference type="ARBA" id="ARBA00004477"/>
    </source>
</evidence>
<dbReference type="AlphaFoldDB" id="A0AAV9ITX2"/>
<evidence type="ECO:0000256" key="8">
    <source>
        <dbReference type="ARBA" id="ARBA00022989"/>
    </source>
</evidence>
<dbReference type="PANTHER" id="PTHR12413:SF2">
    <property type="entry name" value="DOLICHYL PYROPHOSPHATE GLC1MAN9GLCNAC2 ALPHA-1,3-GLUCOSYLTRANSFERASE-RELATED"/>
    <property type="match status" value="1"/>
</dbReference>
<evidence type="ECO:0000313" key="13">
    <source>
        <dbReference type="Proteomes" id="UP001301350"/>
    </source>
</evidence>
<keyword evidence="6 10" id="KW-0812">Transmembrane</keyword>
<proteinExistence type="inferred from homology"/>
<keyword evidence="5 10" id="KW-0808">Transferase</keyword>
<keyword evidence="7 10" id="KW-0256">Endoplasmic reticulum</keyword>
<evidence type="ECO:0000256" key="6">
    <source>
        <dbReference type="ARBA" id="ARBA00022692"/>
    </source>
</evidence>
<sequence>MGGEGGAGARKRRRRSPGPPDHTARAMRARRSSNTAAPLAAAAALVCLFKVLLWRAPYSTDFGVHWHWKRQLAVQPLRQWYTEGTGAPFLDYPPWFGYWEAAWGRVARTLRIEWRPGGALTAAPAAVVAFQRATVLLGDSALLWGTWRLLQQSQFDDPPRLAWHAVSVWAHPGLLLVDHVHFQYNGMVIGVLLAALADWGALWQRRRSRDRKRPRGRATAGRAGRAAMLYAAAVCLKHTTALGVAPAVAAMALSVGAWRQPEVWLGGGAVLASALLPFWVSGRAAGMPARSFWAALLHRLVPLGERGLLHAYWAPNAYALLAAADKLLAALLRLAARRCPTGPTCTALQAWWMRAPLARNTAGLVETGGGGFRLLPPVTPRLSLLLTLCSTAPAASALLRRPPPASTARRTRDRLWLLAVAQCSLGYFLFGWHMHEKALLLPSILTSLACGADHPVSVLLNAACIYAMFPLIGEPSMRLLRTVLLLTYVLWVWPAAAPPPPPSSRQRLRLRLLLRLYVAVGLPLLELTQSAVPWSRLGLPFAPLLLTSTYTALAVLYAWVHLTHRLWCAAAAAAAIPT</sequence>
<evidence type="ECO:0000256" key="7">
    <source>
        <dbReference type="ARBA" id="ARBA00022824"/>
    </source>
</evidence>
<keyword evidence="8 10" id="KW-1133">Transmembrane helix</keyword>
<keyword evidence="13" id="KW-1185">Reference proteome</keyword>
<reference evidence="12 13" key="1">
    <citation type="submission" date="2022-07" db="EMBL/GenBank/DDBJ databases">
        <title>Genome-wide signatures of adaptation to extreme environments.</title>
        <authorList>
            <person name="Cho C.H."/>
            <person name="Yoon H.S."/>
        </authorList>
    </citation>
    <scope>NUCLEOTIDE SEQUENCE [LARGE SCALE GENOMIC DNA]</scope>
    <source>
        <strain evidence="12 13">DBV 063 E5</strain>
    </source>
</reference>
<evidence type="ECO:0000256" key="3">
    <source>
        <dbReference type="ARBA" id="ARBA00008715"/>
    </source>
</evidence>
<dbReference type="Pfam" id="PF03155">
    <property type="entry name" value="Alg6_Alg8"/>
    <property type="match status" value="1"/>
</dbReference>
<protein>
    <recommendedName>
        <fullName evidence="10">Alpha-1,3-glucosyltransferase</fullName>
        <ecNumber evidence="10">2.4.1.-</ecNumber>
    </recommendedName>
</protein>
<feature type="transmembrane region" description="Helical" evidence="10">
    <location>
        <begin position="224"/>
        <end position="257"/>
    </location>
</feature>
<keyword evidence="4 10" id="KW-0328">Glycosyltransferase</keyword>
<feature type="transmembrane region" description="Helical" evidence="10">
    <location>
        <begin position="35"/>
        <end position="54"/>
    </location>
</feature>
<keyword evidence="9 10" id="KW-0472">Membrane</keyword>
<feature type="transmembrane region" description="Helical" evidence="10">
    <location>
        <begin position="182"/>
        <end position="203"/>
    </location>
</feature>
<dbReference type="InterPro" id="IPR004856">
    <property type="entry name" value="Glyco_trans_ALG6/ALG8"/>
</dbReference>
<feature type="transmembrane region" description="Helical" evidence="10">
    <location>
        <begin position="415"/>
        <end position="434"/>
    </location>
</feature>
<accession>A0AAV9ITX2</accession>
<organism evidence="12 13">
    <name type="scientific">Cyanidium caldarium</name>
    <name type="common">Red alga</name>
    <dbReference type="NCBI Taxonomy" id="2771"/>
    <lineage>
        <taxon>Eukaryota</taxon>
        <taxon>Rhodophyta</taxon>
        <taxon>Bangiophyceae</taxon>
        <taxon>Cyanidiales</taxon>
        <taxon>Cyanidiaceae</taxon>
        <taxon>Cyanidium</taxon>
    </lineage>
</organism>
<dbReference type="Proteomes" id="UP001301350">
    <property type="component" value="Unassembled WGS sequence"/>
</dbReference>
<dbReference type="GO" id="GO:0042283">
    <property type="term" value="F:dolichyl pyrophosphate Glc1Man9GlcNAc2 alpha-1,3-glucosyltransferase activity"/>
    <property type="evidence" value="ECO:0007669"/>
    <property type="project" value="TreeGrafter"/>
</dbReference>
<feature type="region of interest" description="Disordered" evidence="11">
    <location>
        <begin position="1"/>
        <end position="30"/>
    </location>
</feature>
<dbReference type="PANTHER" id="PTHR12413">
    <property type="entry name" value="DOLICHYL GLYCOSYLTRANSFERASE"/>
    <property type="match status" value="1"/>
</dbReference>
<dbReference type="GO" id="GO:0006487">
    <property type="term" value="P:protein N-linked glycosylation"/>
    <property type="evidence" value="ECO:0007669"/>
    <property type="project" value="TreeGrafter"/>
</dbReference>
<comment type="caution">
    <text evidence="12">The sequence shown here is derived from an EMBL/GenBank/DDBJ whole genome shotgun (WGS) entry which is preliminary data.</text>
</comment>
<gene>
    <name evidence="12" type="ORF">CDCA_CDCA05G1585</name>
</gene>
<feature type="transmembrane region" description="Helical" evidence="10">
    <location>
        <begin position="263"/>
        <end position="280"/>
    </location>
</feature>
<comment type="pathway">
    <text evidence="2 10">Protein modification; protein glycosylation.</text>
</comment>
<evidence type="ECO:0000256" key="10">
    <source>
        <dbReference type="RuleBase" id="RU363110"/>
    </source>
</evidence>
<dbReference type="EC" id="2.4.1.-" evidence="10"/>
<comment type="similarity">
    <text evidence="3 10">Belongs to the ALG6/ALG8 glucosyltransferase family.</text>
</comment>
<feature type="transmembrane region" description="Helical" evidence="10">
    <location>
        <begin position="508"/>
        <end position="525"/>
    </location>
</feature>
<feature type="transmembrane region" description="Helical" evidence="10">
    <location>
        <begin position="454"/>
        <end position="472"/>
    </location>
</feature>
<evidence type="ECO:0000313" key="12">
    <source>
        <dbReference type="EMBL" id="KAK4535560.1"/>
    </source>
</evidence>
<evidence type="ECO:0000256" key="9">
    <source>
        <dbReference type="ARBA" id="ARBA00023136"/>
    </source>
</evidence>
<comment type="subcellular location">
    <subcellularLocation>
        <location evidence="1 10">Endoplasmic reticulum membrane</location>
        <topology evidence="1 10">Multi-pass membrane protein</topology>
    </subcellularLocation>
</comment>
<evidence type="ECO:0000256" key="4">
    <source>
        <dbReference type="ARBA" id="ARBA00022676"/>
    </source>
</evidence>
<dbReference type="EMBL" id="JANCYW010000005">
    <property type="protein sequence ID" value="KAK4535560.1"/>
    <property type="molecule type" value="Genomic_DNA"/>
</dbReference>
<evidence type="ECO:0000256" key="11">
    <source>
        <dbReference type="SAM" id="MobiDB-lite"/>
    </source>
</evidence>
<evidence type="ECO:0000256" key="5">
    <source>
        <dbReference type="ARBA" id="ARBA00022679"/>
    </source>
</evidence>
<dbReference type="GO" id="GO:0005789">
    <property type="term" value="C:endoplasmic reticulum membrane"/>
    <property type="evidence" value="ECO:0007669"/>
    <property type="project" value="UniProtKB-SubCell"/>
</dbReference>
<evidence type="ECO:0000256" key="2">
    <source>
        <dbReference type="ARBA" id="ARBA00004922"/>
    </source>
</evidence>
<name>A0AAV9ITX2_CYACA</name>
<feature type="transmembrane region" description="Helical" evidence="10">
    <location>
        <begin position="537"/>
        <end position="560"/>
    </location>
</feature>